<organism evidence="1 2">
    <name type="scientific">Nocardia aurantia</name>
    <dbReference type="NCBI Taxonomy" id="2585199"/>
    <lineage>
        <taxon>Bacteria</taxon>
        <taxon>Bacillati</taxon>
        <taxon>Actinomycetota</taxon>
        <taxon>Actinomycetes</taxon>
        <taxon>Mycobacteriales</taxon>
        <taxon>Nocardiaceae</taxon>
        <taxon>Nocardia</taxon>
    </lineage>
</organism>
<sequence>MVTEPIDLMSKIASDLSAITRRAANALADRMEGFVRTSADGSEILKAAEERGAVVFRFADEPEKYPAAAEFVARLTDPAAAGSQRLMYRYTSRAELEEILGTGTLRPSRDPSGHRGQFVTSIAPGTISDLSLSGEIGVYHTVPTHYLALDVSRVQRKVIHLWDSRYLIRNRRSLYINRLIVHAGENPEVH</sequence>
<gene>
    <name evidence="1" type="ORF">NRB56_43360</name>
</gene>
<dbReference type="EMBL" id="WEGI01000009">
    <property type="protein sequence ID" value="MQY28752.1"/>
    <property type="molecule type" value="Genomic_DNA"/>
</dbReference>
<evidence type="ECO:0000313" key="2">
    <source>
        <dbReference type="Proteomes" id="UP000431401"/>
    </source>
</evidence>
<proteinExistence type="predicted"/>
<accession>A0A7K0DTS6</accession>
<dbReference type="AlphaFoldDB" id="A0A7K0DTS6"/>
<keyword evidence="2" id="KW-1185">Reference proteome</keyword>
<evidence type="ECO:0000313" key="1">
    <source>
        <dbReference type="EMBL" id="MQY28752.1"/>
    </source>
</evidence>
<name>A0A7K0DTS6_9NOCA</name>
<dbReference type="OrthoDB" id="4537922at2"/>
<dbReference type="RefSeq" id="WP_153344940.1">
    <property type="nucleotide sequence ID" value="NZ_WEGI01000009.1"/>
</dbReference>
<comment type="caution">
    <text evidence="1">The sequence shown here is derived from an EMBL/GenBank/DDBJ whole genome shotgun (WGS) entry which is preliminary data.</text>
</comment>
<protein>
    <submittedName>
        <fullName evidence="1">Uncharacterized protein</fullName>
    </submittedName>
</protein>
<dbReference type="Proteomes" id="UP000431401">
    <property type="component" value="Unassembled WGS sequence"/>
</dbReference>
<reference evidence="1 2" key="1">
    <citation type="submission" date="2019-10" db="EMBL/GenBank/DDBJ databases">
        <title>Nocardia macrotermitis sp. nov. and Nocardia aurantia sp. nov., isolated from the gut of fungus growing-termite Macrotermes natalensis.</title>
        <authorList>
            <person name="Benndorf R."/>
            <person name="Schwitalla J."/>
            <person name="Martin K."/>
            <person name="De Beer W."/>
            <person name="Kaster A.-K."/>
            <person name="Vollmers J."/>
            <person name="Poulsen M."/>
            <person name="Beemelmanns C."/>
        </authorList>
    </citation>
    <scope>NUCLEOTIDE SEQUENCE [LARGE SCALE GENOMIC DNA]</scope>
    <source>
        <strain evidence="1 2">RB56</strain>
    </source>
</reference>